<dbReference type="SUPFAM" id="SSF50965">
    <property type="entry name" value="Galactose oxidase, central domain"/>
    <property type="match status" value="1"/>
</dbReference>
<dbReference type="AlphaFoldDB" id="A0A0U3AG50"/>
<evidence type="ECO:0000259" key="3">
    <source>
        <dbReference type="PROSITE" id="PS50853"/>
    </source>
</evidence>
<dbReference type="EMBL" id="CP013650">
    <property type="protein sequence ID" value="ALS97665.1"/>
    <property type="molecule type" value="Genomic_DNA"/>
</dbReference>
<feature type="chain" id="PRO_5006835958" description="Fibronectin type-III domain-containing protein" evidence="2">
    <location>
        <begin position="26"/>
        <end position="1149"/>
    </location>
</feature>
<dbReference type="PROSITE" id="PS50853">
    <property type="entry name" value="FN3"/>
    <property type="match status" value="2"/>
</dbReference>
<dbReference type="RefSeq" id="WP_062477223.1">
    <property type="nucleotide sequence ID" value="NZ_CP013650.1"/>
</dbReference>
<dbReference type="InterPro" id="IPR011043">
    <property type="entry name" value="Gal_Oxase/kelch_b-propeller"/>
</dbReference>
<feature type="domain" description="Fibronectin type-III" evidence="3">
    <location>
        <begin position="374"/>
        <end position="459"/>
    </location>
</feature>
<organism evidence="4 5">
    <name type="scientific">Lacimicrobium alkaliphilum</name>
    <dbReference type="NCBI Taxonomy" id="1526571"/>
    <lineage>
        <taxon>Bacteria</taxon>
        <taxon>Pseudomonadati</taxon>
        <taxon>Pseudomonadota</taxon>
        <taxon>Gammaproteobacteria</taxon>
        <taxon>Alteromonadales</taxon>
        <taxon>Alteromonadaceae</taxon>
        <taxon>Lacimicrobium</taxon>
    </lineage>
</organism>
<keyword evidence="5" id="KW-1185">Reference proteome</keyword>
<name>A0A0U3AG50_9ALTE</name>
<dbReference type="CDD" id="cd00063">
    <property type="entry name" value="FN3"/>
    <property type="match status" value="2"/>
</dbReference>
<dbReference type="InterPro" id="IPR013783">
    <property type="entry name" value="Ig-like_fold"/>
</dbReference>
<evidence type="ECO:0000313" key="5">
    <source>
        <dbReference type="Proteomes" id="UP000068447"/>
    </source>
</evidence>
<sequence length="1149" mass="127178">MEPILRPLLIGLSSLSLMFSGTLSAQEDEFGWQPIANTKLEDYCPPNGLYDYSFSYYCKNVIYAWSGGDLDPATGKMYIWGGGHVDYYGNELYVLDSINQTMQRLTEPGLKADPDSKPAQSELEPFNGTQPNSRHTYDGVSFIQEPGLLWAFSGGLAGRFSPLLDNLTWLFNPSTNTWSLDNSQGDVPPPSNGVVSAYDSQTGKVFLHNRQALYSYEYHPDGGTYKQLNNSGSLGLGLNGAIDPVNRLFLIIGDGQQYIYELTEESGYRRIAAPLKGDADFIKKHDAPGLTYNSKDGHFYAWPGNGKLYRFNSEDMSWQSLALSNDPGPQASKGTFGRFAHLESIDSFVLVHSPVQNAYLLKLPEGEDTEAPTTPANFSIEHPYPGAVSVTWQPSEDNFGVAGYKVMVNDKQVAEQLGTEYKSMAYEPGETLKVQVQAFDSAGNLSPLSAPRNITLPASQAKMRLGDCSKEPRLSERGDIVFCEPWEDENWWQTGKYLRDPVVDDPRPMRESSVAYAELTDENCIDGKCLKVKMEKDKNWSLSAFWPLKNANLAPDNLYMRYYLKLSDDWDINMCKANGDISGAGGKFPGLADVRTWADPVGQCGNGGASGDGINCWSMRLNYRNCESNDGEACATKPEAAMRLGSYLYHPLQPGSTGSAAHWDGDDWSQAKAGECDSKPGNLFCGKGDGGVLERGIWYQIEMQVGMNTPGQADGVIRGWVNGQLSYEKTNMIFRNEGHDFLHNRLAWFNIFKGGLDGNCSTSHVYLDQMVIALDQPIGGVDSSTELPPTMTLTVTPEQPTENEPVTVAWSSENAQSCQASGIWEGHKNTQGEEVIGPFTESGTLRLDCEGNGGKVARQATVLVNGNPIEEDRTDSNITRPSGLQVTELTDTFLKLEWDEAPEQEDIETYRVLLNNVLLDEVTEPYLTVQNLVPGVTLEYRVQAVNSKGFMSAPSEPLSVDVPDIREDKSKITLYPSSDTYLASSTFKSLGQSSQLSLSGGRNILLKFPVELLGTDRVRVQKATLTLTPKAQYGSSQAELHLVAKDWHEDQASRDYADRSAKRKWVREIGDWLDKNGDLHGDEPRALIDLPDTNSTEPVKIDITWTVRGWLDDVENLGILLKMRDGRTHNFHSKESADPDTWPRLDIEL</sequence>
<keyword evidence="2" id="KW-0732">Signal</keyword>
<evidence type="ECO:0000313" key="4">
    <source>
        <dbReference type="EMBL" id="ALS97665.1"/>
    </source>
</evidence>
<feature type="domain" description="Fibronectin type-III" evidence="3">
    <location>
        <begin position="880"/>
        <end position="965"/>
    </location>
</feature>
<gene>
    <name evidence="4" type="ORF">AT746_04850</name>
</gene>
<dbReference type="PANTHER" id="PTHR40124:SF1">
    <property type="entry name" value="DISAGGREGATASE RELATED REPEAT PROTEIN"/>
    <property type="match status" value="1"/>
</dbReference>
<dbReference type="OrthoDB" id="6374704at2"/>
<accession>A0A0U3AG50</accession>
<dbReference type="Proteomes" id="UP000068447">
    <property type="component" value="Chromosome"/>
</dbReference>
<proteinExistence type="predicted"/>
<dbReference type="STRING" id="1526571.AT746_04850"/>
<protein>
    <recommendedName>
        <fullName evidence="3">Fibronectin type-III domain-containing protein</fullName>
    </recommendedName>
</protein>
<dbReference type="SUPFAM" id="SSF49265">
    <property type="entry name" value="Fibronectin type III"/>
    <property type="match status" value="1"/>
</dbReference>
<dbReference type="KEGG" id="lal:AT746_04850"/>
<dbReference type="SMART" id="SM00060">
    <property type="entry name" value="FN3"/>
    <property type="match status" value="2"/>
</dbReference>
<feature type="signal peptide" evidence="2">
    <location>
        <begin position="1"/>
        <end position="25"/>
    </location>
</feature>
<dbReference type="InterPro" id="IPR015915">
    <property type="entry name" value="Kelch-typ_b-propeller"/>
</dbReference>
<dbReference type="Pfam" id="PF00041">
    <property type="entry name" value="fn3"/>
    <property type="match status" value="1"/>
</dbReference>
<dbReference type="InterPro" id="IPR003961">
    <property type="entry name" value="FN3_dom"/>
</dbReference>
<dbReference type="Gene3D" id="2.120.10.80">
    <property type="entry name" value="Kelch-type beta propeller"/>
    <property type="match status" value="1"/>
</dbReference>
<feature type="region of interest" description="Disordered" evidence="1">
    <location>
        <begin position="108"/>
        <end position="135"/>
    </location>
</feature>
<dbReference type="NCBIfam" id="NF033679">
    <property type="entry name" value="DNRLRE_dom"/>
    <property type="match status" value="1"/>
</dbReference>
<reference evidence="4 5" key="1">
    <citation type="submission" date="2015-12" db="EMBL/GenBank/DDBJ databases">
        <title>Complete genome of Lacimicrobium alkaliphilum KCTC 32984.</title>
        <authorList>
            <person name="Kim S.-G."/>
            <person name="Lee Y.-J."/>
        </authorList>
    </citation>
    <scope>NUCLEOTIDE SEQUENCE [LARGE SCALE GENOMIC DNA]</scope>
    <source>
        <strain evidence="4 5">YelD216</strain>
    </source>
</reference>
<dbReference type="Gene3D" id="2.60.120.200">
    <property type="match status" value="1"/>
</dbReference>
<dbReference type="Gene3D" id="2.60.40.10">
    <property type="entry name" value="Immunoglobulins"/>
    <property type="match status" value="2"/>
</dbReference>
<evidence type="ECO:0000256" key="1">
    <source>
        <dbReference type="SAM" id="MobiDB-lite"/>
    </source>
</evidence>
<evidence type="ECO:0000256" key="2">
    <source>
        <dbReference type="SAM" id="SignalP"/>
    </source>
</evidence>
<dbReference type="InterPro" id="IPR036116">
    <property type="entry name" value="FN3_sf"/>
</dbReference>
<dbReference type="PANTHER" id="PTHR40124">
    <property type="match status" value="1"/>
</dbReference>